<geneLocation type="plasmid" evidence="2 3">
    <name>unnamed1</name>
</geneLocation>
<accession>A0A6H0RWP2</accession>
<evidence type="ECO:0000313" key="2">
    <source>
        <dbReference type="EMBL" id="QIV79692.1"/>
    </source>
</evidence>
<feature type="transmembrane region" description="Helical" evidence="1">
    <location>
        <begin position="12"/>
        <end position="32"/>
    </location>
</feature>
<evidence type="ECO:0000256" key="1">
    <source>
        <dbReference type="SAM" id="Phobius"/>
    </source>
</evidence>
<dbReference type="EMBL" id="CP038797">
    <property type="protein sequence ID" value="QIV79692.1"/>
    <property type="molecule type" value="Genomic_DNA"/>
</dbReference>
<sequence>MTDIQVLLQNIQVVAVGVSGTLLMLWGLFYFFKNLFGEGGRQPVKIAIGAAVIAGAAGVYSLIPALIDAGSSTGEQIGGGGGYSMPAFNVVPTSPVVDNSALAAA</sequence>
<name>A0A6H0RWP2_9MYCO</name>
<dbReference type="KEGG" id="mfre:EXE63_01230"/>
<reference evidence="2 3" key="1">
    <citation type="submission" date="2019-04" db="EMBL/GenBank/DDBJ databases">
        <title>Draft, Whole-Genome Sequence of the Anthracene-degrading Mycobacterium frederiksbergense LB501T, Isolated from a Polycyclic Aromatic Hydrocarbon (PAH)-Contaminated Soil.</title>
        <authorList>
            <person name="Augelletti F."/>
        </authorList>
    </citation>
    <scope>NUCLEOTIDE SEQUENCE [LARGE SCALE GENOMIC DNA]</scope>
    <source>
        <strain evidence="2 3">LB 501T</strain>
        <plasmid evidence="2 3">unnamed1</plasmid>
    </source>
</reference>
<dbReference type="RefSeq" id="WP_168140473.1">
    <property type="nucleotide sequence ID" value="NZ_CP038797.1"/>
</dbReference>
<dbReference type="AlphaFoldDB" id="A0A6H0RWP2"/>
<evidence type="ECO:0000313" key="3">
    <source>
        <dbReference type="Proteomes" id="UP000501849"/>
    </source>
</evidence>
<organism evidence="2 3">
    <name type="scientific">Mycolicibacterium frederiksbergense</name>
    <dbReference type="NCBI Taxonomy" id="117567"/>
    <lineage>
        <taxon>Bacteria</taxon>
        <taxon>Bacillati</taxon>
        <taxon>Actinomycetota</taxon>
        <taxon>Actinomycetes</taxon>
        <taxon>Mycobacteriales</taxon>
        <taxon>Mycobacteriaceae</taxon>
        <taxon>Mycolicibacterium</taxon>
    </lineage>
</organism>
<keyword evidence="3" id="KW-1185">Reference proteome</keyword>
<keyword evidence="1" id="KW-1133">Transmembrane helix</keyword>
<dbReference type="Proteomes" id="UP000501849">
    <property type="component" value="Plasmid unnamed1"/>
</dbReference>
<keyword evidence="2" id="KW-0614">Plasmid</keyword>
<protein>
    <submittedName>
        <fullName evidence="2">Uncharacterized protein</fullName>
    </submittedName>
</protein>
<keyword evidence="1" id="KW-0472">Membrane</keyword>
<feature type="transmembrane region" description="Helical" evidence="1">
    <location>
        <begin position="44"/>
        <end position="63"/>
    </location>
</feature>
<keyword evidence="1" id="KW-0812">Transmembrane</keyword>
<gene>
    <name evidence="2" type="ORF">EXE63_01230</name>
</gene>
<proteinExistence type="predicted"/>